<dbReference type="STRING" id="415747.SAMN03097708_00996"/>
<dbReference type="GO" id="GO:0016810">
    <property type="term" value="F:hydrolase activity, acting on carbon-nitrogen (but not peptide) bonds"/>
    <property type="evidence" value="ECO:0007669"/>
    <property type="project" value="InterPro"/>
</dbReference>
<dbReference type="Pfam" id="PF01522">
    <property type="entry name" value="Polysacc_deac_1"/>
    <property type="match status" value="1"/>
</dbReference>
<dbReference type="CDD" id="cd10973">
    <property type="entry name" value="CE4_DAC_u4_5s"/>
    <property type="match status" value="1"/>
</dbReference>
<dbReference type="EMBL" id="FMWD01000003">
    <property type="protein sequence ID" value="SCZ54597.1"/>
    <property type="molecule type" value="Genomic_DNA"/>
</dbReference>
<evidence type="ECO:0000313" key="5">
    <source>
        <dbReference type="Proteomes" id="UP000199648"/>
    </source>
</evidence>
<dbReference type="PANTHER" id="PTHR34216:SF3">
    <property type="entry name" value="POLY-BETA-1,6-N-ACETYL-D-GLUCOSAMINE N-DEACETYLASE"/>
    <property type="match status" value="1"/>
</dbReference>
<reference evidence="4 5" key="1">
    <citation type="submission" date="2016-10" db="EMBL/GenBank/DDBJ databases">
        <authorList>
            <person name="de Groot N.N."/>
        </authorList>
    </citation>
    <scope>NUCLEOTIDE SEQUENCE [LARGE SCALE GENOMIC DNA]</scope>
    <source>
        <strain evidence="4 5">HLD2</strain>
    </source>
</reference>
<keyword evidence="5" id="KW-1185">Reference proteome</keyword>
<name>A0A1G5PYV0_9GAMM</name>
<comment type="subcellular location">
    <subcellularLocation>
        <location evidence="1">Secreted</location>
    </subcellularLocation>
</comment>
<proteinExistence type="predicted"/>
<dbReference type="PANTHER" id="PTHR34216">
    <property type="match status" value="1"/>
</dbReference>
<dbReference type="SUPFAM" id="SSF88713">
    <property type="entry name" value="Glycoside hydrolase/deacetylase"/>
    <property type="match status" value="1"/>
</dbReference>
<dbReference type="InterPro" id="IPR002509">
    <property type="entry name" value="NODB_dom"/>
</dbReference>
<dbReference type="PROSITE" id="PS51677">
    <property type="entry name" value="NODB"/>
    <property type="match status" value="1"/>
</dbReference>
<dbReference type="GO" id="GO:0005576">
    <property type="term" value="C:extracellular region"/>
    <property type="evidence" value="ECO:0007669"/>
    <property type="project" value="UniProtKB-SubCell"/>
</dbReference>
<dbReference type="AlphaFoldDB" id="A0A1G5PYV0"/>
<dbReference type="GO" id="GO:0005975">
    <property type="term" value="P:carbohydrate metabolic process"/>
    <property type="evidence" value="ECO:0007669"/>
    <property type="project" value="InterPro"/>
</dbReference>
<dbReference type="Proteomes" id="UP000199648">
    <property type="component" value="Unassembled WGS sequence"/>
</dbReference>
<keyword evidence="2" id="KW-0732">Signal</keyword>
<feature type="domain" description="NodB homology" evidence="3">
    <location>
        <begin position="117"/>
        <end position="323"/>
    </location>
</feature>
<protein>
    <submittedName>
        <fullName evidence="4">Polysaccharide deacetylase</fullName>
    </submittedName>
</protein>
<organism evidence="4 5">
    <name type="scientific">Thiohalomonas denitrificans</name>
    <dbReference type="NCBI Taxonomy" id="415747"/>
    <lineage>
        <taxon>Bacteria</taxon>
        <taxon>Pseudomonadati</taxon>
        <taxon>Pseudomonadota</taxon>
        <taxon>Gammaproteobacteria</taxon>
        <taxon>Thiohalomonadales</taxon>
        <taxon>Thiohalomonadaceae</taxon>
        <taxon>Thiohalomonas</taxon>
    </lineage>
</organism>
<dbReference type="Gene3D" id="3.20.20.370">
    <property type="entry name" value="Glycoside hydrolase/deacetylase"/>
    <property type="match status" value="1"/>
</dbReference>
<dbReference type="InterPro" id="IPR051398">
    <property type="entry name" value="Polysacch_Deacetylase"/>
</dbReference>
<evidence type="ECO:0000313" key="4">
    <source>
        <dbReference type="EMBL" id="SCZ54597.1"/>
    </source>
</evidence>
<evidence type="ECO:0000256" key="1">
    <source>
        <dbReference type="ARBA" id="ARBA00004613"/>
    </source>
</evidence>
<gene>
    <name evidence="4" type="ORF">SAMN03097708_00996</name>
</gene>
<dbReference type="InterPro" id="IPR011330">
    <property type="entry name" value="Glyco_hydro/deAcase_b/a-brl"/>
</dbReference>
<sequence>MRLKDFTPRAPTSAACKAGVFPFEAAPRPCILGAMRIILSALLLGTILAACNAGAESPGHAVAFMYHRVDDSRYPSTNVRQEDFGAQLDYLEREGFRIWPLERIVRHLKTGMPIPERTIAITFDDAYHSVYENAWPQLRERDWPFTVFVSTHGVDQGLSDIMDWEQMREMQATGVRFANHSTSHDHLLARRSGESAATWNKRVKGDIRAAEARLREELGDAVNPGRLFAYPFGEYSSALADLVEDLGYVGFGQHSGAMGPLSDLRALPRYPINENFSDLDEFAIKANSLPLPVISLTPRDPLVESNNPPRLSITLAPNSIDPERLACYGGPQGRLPLELSGRDENRFSMQASEPFEPGRARYNCTAPSAGGGWYWFSQPWVIPPIAADPNH</sequence>
<evidence type="ECO:0000259" key="3">
    <source>
        <dbReference type="PROSITE" id="PS51677"/>
    </source>
</evidence>
<accession>A0A1G5PYV0</accession>
<evidence type="ECO:0000256" key="2">
    <source>
        <dbReference type="ARBA" id="ARBA00022729"/>
    </source>
</evidence>